<sequence length="98" mass="11091">MRDDLPGGAYDLPGNIQKGMPVALMVFYSRVREDRTEVEYRFGTSEDSLDRSLTIDKEALEVRDPERIADGLVRETAGSILQRHGQQGRWPEKGLVQT</sequence>
<organism evidence="1 2">
    <name type="scientific">Nocardia transvalensis</name>
    <dbReference type="NCBI Taxonomy" id="37333"/>
    <lineage>
        <taxon>Bacteria</taxon>
        <taxon>Bacillati</taxon>
        <taxon>Actinomycetota</taxon>
        <taxon>Actinomycetes</taxon>
        <taxon>Mycobacteriales</taxon>
        <taxon>Nocardiaceae</taxon>
        <taxon>Nocardia</taxon>
    </lineage>
</organism>
<keyword evidence="2" id="KW-1185">Reference proteome</keyword>
<dbReference type="RefSeq" id="WP_040749539.1">
    <property type="nucleotide sequence ID" value="NZ_JACHIT010000001.1"/>
</dbReference>
<dbReference type="Proteomes" id="UP000540412">
    <property type="component" value="Unassembled WGS sequence"/>
</dbReference>
<evidence type="ECO:0000313" key="1">
    <source>
        <dbReference type="EMBL" id="MBB5911549.1"/>
    </source>
</evidence>
<dbReference type="AlphaFoldDB" id="A0A7W9P9D0"/>
<accession>A0A7W9P9D0</accession>
<name>A0A7W9P9D0_9NOCA</name>
<evidence type="ECO:0000313" key="2">
    <source>
        <dbReference type="Proteomes" id="UP000540412"/>
    </source>
</evidence>
<reference evidence="1 2" key="1">
    <citation type="submission" date="2020-08" db="EMBL/GenBank/DDBJ databases">
        <title>Sequencing the genomes of 1000 actinobacteria strains.</title>
        <authorList>
            <person name="Klenk H.-P."/>
        </authorList>
    </citation>
    <scope>NUCLEOTIDE SEQUENCE [LARGE SCALE GENOMIC DNA]</scope>
    <source>
        <strain evidence="1 2">DSM 43582</strain>
    </source>
</reference>
<gene>
    <name evidence="1" type="ORF">BJY24_000416</name>
</gene>
<proteinExistence type="predicted"/>
<dbReference type="EMBL" id="JACHIT010000001">
    <property type="protein sequence ID" value="MBB5911549.1"/>
    <property type="molecule type" value="Genomic_DNA"/>
</dbReference>
<comment type="caution">
    <text evidence="1">The sequence shown here is derived from an EMBL/GenBank/DDBJ whole genome shotgun (WGS) entry which is preliminary data.</text>
</comment>
<protein>
    <submittedName>
        <fullName evidence="1">Uncharacterized protein</fullName>
    </submittedName>
</protein>